<dbReference type="InterPro" id="IPR015943">
    <property type="entry name" value="WD40/YVTN_repeat-like_dom_sf"/>
</dbReference>
<dbReference type="NCBIfam" id="TIGR02276">
    <property type="entry name" value="beta_rpt_yvtn"/>
    <property type="match status" value="1"/>
</dbReference>
<protein>
    <submittedName>
        <fullName evidence="2">40-residue YVTN family beta-propeller repeat protein</fullName>
    </submittedName>
</protein>
<dbReference type="Pfam" id="PF04185">
    <property type="entry name" value="Phosphoesterase"/>
    <property type="match status" value="1"/>
</dbReference>
<dbReference type="Proteomes" id="UP000266313">
    <property type="component" value="Chromosome"/>
</dbReference>
<gene>
    <name evidence="2" type="ORF">sS8_1297</name>
</gene>
<dbReference type="Gene3D" id="3.40.720.10">
    <property type="entry name" value="Alkaline Phosphatase, subunit A"/>
    <property type="match status" value="2"/>
</dbReference>
<evidence type="ECO:0000313" key="3">
    <source>
        <dbReference type="Proteomes" id="UP000266313"/>
    </source>
</evidence>
<dbReference type="EMBL" id="AP017928">
    <property type="protein sequence ID" value="BBA33257.1"/>
    <property type="molecule type" value="Genomic_DNA"/>
</dbReference>
<proteinExistence type="predicted"/>
<dbReference type="SUPFAM" id="SSF53649">
    <property type="entry name" value="Alkaline phosphatase-like"/>
    <property type="match status" value="1"/>
</dbReference>
<keyword evidence="3" id="KW-1185">Reference proteome</keyword>
<dbReference type="RefSeq" id="WP_170160974.1">
    <property type="nucleotide sequence ID" value="NZ_AP017928.1"/>
</dbReference>
<dbReference type="InterPro" id="IPR011044">
    <property type="entry name" value="Quino_amine_DH_bsu"/>
</dbReference>
<evidence type="ECO:0000313" key="2">
    <source>
        <dbReference type="EMBL" id="BBA33257.1"/>
    </source>
</evidence>
<dbReference type="PANTHER" id="PTHR47197">
    <property type="entry name" value="PROTEIN NIRF"/>
    <property type="match status" value="1"/>
</dbReference>
<dbReference type="Gene3D" id="2.130.10.10">
    <property type="entry name" value="YVTN repeat-like/Quinoprotein amine dehydrogenase"/>
    <property type="match status" value="2"/>
</dbReference>
<dbReference type="GO" id="GO:0016788">
    <property type="term" value="F:hydrolase activity, acting on ester bonds"/>
    <property type="evidence" value="ECO:0007669"/>
    <property type="project" value="InterPro"/>
</dbReference>
<dbReference type="InterPro" id="IPR051200">
    <property type="entry name" value="Host-pathogen_enzymatic-act"/>
</dbReference>
<reference evidence="2 3" key="1">
    <citation type="submission" date="2016-12" db="EMBL/GenBank/DDBJ databases">
        <title>Genome sequencing of Methylocaldum marinum.</title>
        <authorList>
            <person name="Takeuchi M."/>
            <person name="Kamagata Y."/>
            <person name="Hiraoka S."/>
            <person name="Oshima K."/>
            <person name="Hattori M."/>
            <person name="Iwasaki W."/>
        </authorList>
    </citation>
    <scope>NUCLEOTIDE SEQUENCE [LARGE SCALE GENOMIC DNA]</scope>
    <source>
        <strain evidence="2 3">S8</strain>
    </source>
</reference>
<dbReference type="PANTHER" id="PTHR47197:SF3">
    <property type="entry name" value="DIHYDRO-HEME D1 DEHYDROGENASE"/>
    <property type="match status" value="1"/>
</dbReference>
<dbReference type="Pfam" id="PF10282">
    <property type="entry name" value="Lactonase"/>
    <property type="match status" value="1"/>
</dbReference>
<keyword evidence="1" id="KW-0378">Hydrolase</keyword>
<name>A0A250KNW3_9GAMM</name>
<organism evidence="2 3">
    <name type="scientific">Methylocaldum marinum</name>
    <dbReference type="NCBI Taxonomy" id="1432792"/>
    <lineage>
        <taxon>Bacteria</taxon>
        <taxon>Pseudomonadati</taxon>
        <taxon>Pseudomonadota</taxon>
        <taxon>Gammaproteobacteria</taxon>
        <taxon>Methylococcales</taxon>
        <taxon>Methylococcaceae</taxon>
        <taxon>Methylocaldum</taxon>
    </lineage>
</organism>
<dbReference type="KEGG" id="mmai:sS8_1297"/>
<accession>A0A250KNW3</accession>
<evidence type="ECO:0000256" key="1">
    <source>
        <dbReference type="ARBA" id="ARBA00022801"/>
    </source>
</evidence>
<dbReference type="InterPro" id="IPR017850">
    <property type="entry name" value="Alkaline_phosphatase_core_sf"/>
</dbReference>
<dbReference type="InterPro" id="IPR007312">
    <property type="entry name" value="Phosphoesterase"/>
</dbReference>
<dbReference type="InterPro" id="IPR011964">
    <property type="entry name" value="YVTN_b-propeller_repeat"/>
</dbReference>
<dbReference type="AlphaFoldDB" id="A0A250KNW3"/>
<sequence length="847" mass="92247">MQPRVMIIAGLLSGIMSVGLPGIGNTVHAASPDLSTRPAGPSPDGLTGITPNNWQVTPVGEKIRLGHVPLGMILSPDGNDLLISNNGYGPHSLMRIDRANLTIRDHLPYDAPEGLFIGLAYSRDGRRIYASGGHTNLVRVYEVTESGIAETGQIQVDPRRTGGFITSIALSADESRLFAANHQGGDVAVLDPVAGTVTHRIPMGESADPYNASMFPYGVLLSAGGKKLYVSNWKEGNVAVVDVSNPDSAAVTKRIAVGQHPNVMVFSPSGDRLYVANANSDNVSVIDTDTDARLFDIDVRPYKNAPSGSTPNALAVSPGGETLYVLNAGENAVVVVDLKGEKKNPKSRYKVRGRIPTGWYPTALSISPAGDKLYVANSKDVGLGQNAYPQSYVGDQMIGSLSVIDVPDQGTLKRYTRQVNENNMVARGKAVTAGGKHGEPHAHSGILKQLPIRHVVYIVKENRTYDQIFGDLPKGNGDSSLLMFDDRSAPNHRRLAREFVLLDNTYCDAEISKDGHERSMGGNATDYTMKVWPSDYSGRGTLTNRALIAITNVPGGYLWDAARAAGISYRSYGEYVINGKTYADGSYEPATTRMPALVDHFSPMYRTYDLKHMDIKRAEVWLEEFESYKKNGGFPNLSIISLPNDHLAGTRPGYPTPQAMMADNDLALGRIVDAISHSRFWPNTLIMVIEDDTQNGFDHVDSHRTPALLIGPYVKRRAVDSTHYSTVSMIHTAEVLLGLKPMSQFDAAANTMNRSFTTRPDFTPYEHIVPAQDLYEMNPALASLQGEKRGLAERSMKLDLAEVDAADTHEYNAILWKAIKGSQPIRPLSRQPREPGIKEVLLVSRTD</sequence>
<dbReference type="InterPro" id="IPR019405">
    <property type="entry name" value="Lactonase_7-beta_prop"/>
</dbReference>
<dbReference type="SUPFAM" id="SSF50969">
    <property type="entry name" value="YVTN repeat-like/Quinoprotein amine dehydrogenase"/>
    <property type="match status" value="1"/>
</dbReference>